<dbReference type="RefSeq" id="WP_073372288.1">
    <property type="nucleotide sequence ID" value="NZ_CP017813.1"/>
</dbReference>
<dbReference type="EMBL" id="CP017813">
    <property type="protein sequence ID" value="APJ38284.1"/>
    <property type="molecule type" value="Genomic_DNA"/>
</dbReference>
<feature type="transmembrane region" description="Helical" evidence="1">
    <location>
        <begin position="305"/>
        <end position="324"/>
    </location>
</feature>
<evidence type="ECO:0000256" key="1">
    <source>
        <dbReference type="SAM" id="Phobius"/>
    </source>
</evidence>
<sequence>MKRKPPILPAKSSHRISNKWTIRKMVFVAILIAISVTFTIVGSQIVPFISIASFKFSFIGLPVKISGLIFGPFIGFFVGSISDLLSLLFVPPGGWHILYTLATGMNGFVAGVIGWFFLVYLKYYFGGEFRIENYYAKIYKLNVQYEKYIQLNKINKAEKVLNKIIFYDNKIQNVKNAGTMTALLNINLIISIIMMLSVIIFISIIIGIQVDSKAFVENLIKNRWITLAFMISGTSSMTIFIIVARFKLSPSRYLIAVPIIVMSAFLELINIPILSIADNISLGSGTVDKILDWIVSHVLMSPVKIWFNLLVIYYSYSVISSLVFKNQNLSY</sequence>
<gene>
    <name evidence="2" type="ORF">BLA55_01150</name>
</gene>
<dbReference type="Pfam" id="PF07155">
    <property type="entry name" value="ECF-ribofla_trS"/>
    <property type="match status" value="1"/>
</dbReference>
<dbReference type="AlphaFoldDB" id="A0A1L4FRR3"/>
<dbReference type="KEGG" id="mpul:BLA55_01150"/>
<feature type="transmembrane region" description="Helical" evidence="1">
    <location>
        <begin position="96"/>
        <end position="121"/>
    </location>
</feature>
<keyword evidence="1" id="KW-1133">Transmembrane helix</keyword>
<dbReference type="STRING" id="48003.BLA55_01150"/>
<evidence type="ECO:0000313" key="3">
    <source>
        <dbReference type="Proteomes" id="UP000184322"/>
    </source>
</evidence>
<dbReference type="InterPro" id="IPR009825">
    <property type="entry name" value="ECF_substrate-spec-like"/>
</dbReference>
<organism evidence="2 3">
    <name type="scientific">Mycoplasmopsis pullorum</name>
    <dbReference type="NCBI Taxonomy" id="48003"/>
    <lineage>
        <taxon>Bacteria</taxon>
        <taxon>Bacillati</taxon>
        <taxon>Mycoplasmatota</taxon>
        <taxon>Mycoplasmoidales</taxon>
        <taxon>Metamycoplasmataceae</taxon>
        <taxon>Mycoplasmopsis</taxon>
    </lineage>
</organism>
<keyword evidence="3" id="KW-1185">Reference proteome</keyword>
<proteinExistence type="predicted"/>
<feature type="transmembrane region" description="Helical" evidence="1">
    <location>
        <begin position="21"/>
        <end position="39"/>
    </location>
</feature>
<name>A0A1L4FRR3_9BACT</name>
<accession>A0A1L4FRR3</accession>
<evidence type="ECO:0000313" key="2">
    <source>
        <dbReference type="EMBL" id="APJ38284.1"/>
    </source>
</evidence>
<feature type="transmembrane region" description="Helical" evidence="1">
    <location>
        <begin position="253"/>
        <end position="277"/>
    </location>
</feature>
<dbReference type="Proteomes" id="UP000184322">
    <property type="component" value="Chromosome"/>
</dbReference>
<keyword evidence="1" id="KW-0812">Transmembrane</keyword>
<protein>
    <submittedName>
        <fullName evidence="2">ECF transporter S component</fullName>
    </submittedName>
</protein>
<dbReference type="OrthoDB" id="397639at2"/>
<feature type="transmembrane region" description="Helical" evidence="1">
    <location>
        <begin position="224"/>
        <end position="246"/>
    </location>
</feature>
<feature type="transmembrane region" description="Helical" evidence="1">
    <location>
        <begin position="182"/>
        <end position="208"/>
    </location>
</feature>
<keyword evidence="1" id="KW-0472">Membrane</keyword>
<dbReference type="Gene3D" id="1.10.1760.20">
    <property type="match status" value="1"/>
</dbReference>
<reference evidence="3" key="1">
    <citation type="submission" date="2016-10" db="EMBL/GenBank/DDBJ databases">
        <authorList>
            <person name="Beylefeld A."/>
            <person name="Abolnik C."/>
        </authorList>
    </citation>
    <scope>NUCLEOTIDE SEQUENCE [LARGE SCALE GENOMIC DNA]</scope>
    <source>
        <strain evidence="3">B359_6</strain>
    </source>
</reference>
<dbReference type="GO" id="GO:0016020">
    <property type="term" value="C:membrane"/>
    <property type="evidence" value="ECO:0007669"/>
    <property type="project" value="InterPro"/>
</dbReference>